<reference evidence="2 3" key="1">
    <citation type="submission" date="2018-11" db="EMBL/GenBank/DDBJ databases">
        <authorList>
            <consortium name="Pathogen Informatics"/>
        </authorList>
    </citation>
    <scope>NUCLEOTIDE SEQUENCE [LARGE SCALE GENOMIC DNA]</scope>
</reference>
<sequence>MTTAGDLKANLESLKASTEEAWSKLQEIEKRLLLLINQNDYDVSELFVSTASKERPRRSDSLTASNSTASPTVPVVTSPQVPITGNLVTASSSSSIP</sequence>
<evidence type="ECO:0000313" key="3">
    <source>
        <dbReference type="Proteomes" id="UP000281553"/>
    </source>
</evidence>
<dbReference type="EMBL" id="UYRU01083468">
    <property type="protein sequence ID" value="VDN33257.1"/>
    <property type="molecule type" value="Genomic_DNA"/>
</dbReference>
<gene>
    <name evidence="2" type="ORF">DILT_LOCUS16189</name>
</gene>
<evidence type="ECO:0000313" key="2">
    <source>
        <dbReference type="EMBL" id="VDN33257.1"/>
    </source>
</evidence>
<accession>A0A3P7NFA6</accession>
<dbReference type="AlphaFoldDB" id="A0A3P7NFA6"/>
<dbReference type="Proteomes" id="UP000281553">
    <property type="component" value="Unassembled WGS sequence"/>
</dbReference>
<feature type="compositionally biased region" description="Low complexity" evidence="1">
    <location>
        <begin position="65"/>
        <end position="79"/>
    </location>
</feature>
<evidence type="ECO:0000256" key="1">
    <source>
        <dbReference type="SAM" id="MobiDB-lite"/>
    </source>
</evidence>
<organism evidence="2 3">
    <name type="scientific">Dibothriocephalus latus</name>
    <name type="common">Fish tapeworm</name>
    <name type="synonym">Diphyllobothrium latum</name>
    <dbReference type="NCBI Taxonomy" id="60516"/>
    <lineage>
        <taxon>Eukaryota</taxon>
        <taxon>Metazoa</taxon>
        <taxon>Spiralia</taxon>
        <taxon>Lophotrochozoa</taxon>
        <taxon>Platyhelminthes</taxon>
        <taxon>Cestoda</taxon>
        <taxon>Eucestoda</taxon>
        <taxon>Diphyllobothriidea</taxon>
        <taxon>Diphyllobothriidae</taxon>
        <taxon>Dibothriocephalus</taxon>
    </lineage>
</organism>
<proteinExistence type="predicted"/>
<keyword evidence="3" id="KW-1185">Reference proteome</keyword>
<feature type="region of interest" description="Disordered" evidence="1">
    <location>
        <begin position="50"/>
        <end position="79"/>
    </location>
</feature>
<protein>
    <submittedName>
        <fullName evidence="2">Uncharacterized protein</fullName>
    </submittedName>
</protein>
<name>A0A3P7NFA6_DIBLA</name>
<feature type="non-terminal residue" evidence="2">
    <location>
        <position position="97"/>
    </location>
</feature>